<evidence type="ECO:0000313" key="2">
    <source>
        <dbReference type="Proteomes" id="UP000800041"/>
    </source>
</evidence>
<dbReference type="AlphaFoldDB" id="A0A6G1GNZ9"/>
<organism evidence="1 2">
    <name type="scientific">Aulographum hederae CBS 113979</name>
    <dbReference type="NCBI Taxonomy" id="1176131"/>
    <lineage>
        <taxon>Eukaryota</taxon>
        <taxon>Fungi</taxon>
        <taxon>Dikarya</taxon>
        <taxon>Ascomycota</taxon>
        <taxon>Pezizomycotina</taxon>
        <taxon>Dothideomycetes</taxon>
        <taxon>Pleosporomycetidae</taxon>
        <taxon>Aulographales</taxon>
        <taxon>Aulographaceae</taxon>
    </lineage>
</organism>
<dbReference type="PANTHER" id="PTHR14614">
    <property type="entry name" value="HEPATOCELLULAR CARCINOMA-ASSOCIATED ANTIGEN"/>
    <property type="match status" value="1"/>
</dbReference>
<dbReference type="InterPro" id="IPR019410">
    <property type="entry name" value="Methyltransf_16"/>
</dbReference>
<dbReference type="GO" id="GO:0032991">
    <property type="term" value="C:protein-containing complex"/>
    <property type="evidence" value="ECO:0007669"/>
    <property type="project" value="TreeGrafter"/>
</dbReference>
<dbReference type="GO" id="GO:0008757">
    <property type="term" value="F:S-adenosylmethionine-dependent methyltransferase activity"/>
    <property type="evidence" value="ECO:0007669"/>
    <property type="project" value="UniProtKB-ARBA"/>
</dbReference>
<dbReference type="OrthoDB" id="2529286at2759"/>
<dbReference type="EMBL" id="ML977182">
    <property type="protein sequence ID" value="KAF1982651.1"/>
    <property type="molecule type" value="Genomic_DNA"/>
</dbReference>
<dbReference type="Pfam" id="PF10294">
    <property type="entry name" value="Methyltransf_16"/>
    <property type="match status" value="1"/>
</dbReference>
<dbReference type="PANTHER" id="PTHR14614:SF109">
    <property type="entry name" value="RIBOSOMAL LYSINE N-METHYLTRANSFERASE 5"/>
    <property type="match status" value="1"/>
</dbReference>
<proteinExistence type="predicted"/>
<accession>A0A6G1GNZ9</accession>
<reference evidence="1" key="1">
    <citation type="journal article" date="2020" name="Stud. Mycol.">
        <title>101 Dothideomycetes genomes: a test case for predicting lifestyles and emergence of pathogens.</title>
        <authorList>
            <person name="Haridas S."/>
            <person name="Albert R."/>
            <person name="Binder M."/>
            <person name="Bloem J."/>
            <person name="Labutti K."/>
            <person name="Salamov A."/>
            <person name="Andreopoulos B."/>
            <person name="Baker S."/>
            <person name="Barry K."/>
            <person name="Bills G."/>
            <person name="Bluhm B."/>
            <person name="Cannon C."/>
            <person name="Castanera R."/>
            <person name="Culley D."/>
            <person name="Daum C."/>
            <person name="Ezra D."/>
            <person name="Gonzalez J."/>
            <person name="Henrissat B."/>
            <person name="Kuo A."/>
            <person name="Liang C."/>
            <person name="Lipzen A."/>
            <person name="Lutzoni F."/>
            <person name="Magnuson J."/>
            <person name="Mondo S."/>
            <person name="Nolan M."/>
            <person name="Ohm R."/>
            <person name="Pangilinan J."/>
            <person name="Park H.-J."/>
            <person name="Ramirez L."/>
            <person name="Alfaro M."/>
            <person name="Sun H."/>
            <person name="Tritt A."/>
            <person name="Yoshinaga Y."/>
            <person name="Zwiers L.-H."/>
            <person name="Turgeon B."/>
            <person name="Goodwin S."/>
            <person name="Spatafora J."/>
            <person name="Crous P."/>
            <person name="Grigoriev I."/>
        </authorList>
    </citation>
    <scope>NUCLEOTIDE SEQUENCE</scope>
    <source>
        <strain evidence="1">CBS 113979</strain>
    </source>
</reference>
<name>A0A6G1GNZ9_9PEZI</name>
<dbReference type="Gene3D" id="3.40.50.150">
    <property type="entry name" value="Vaccinia Virus protein VP39"/>
    <property type="match status" value="1"/>
</dbReference>
<dbReference type="GO" id="GO:0005829">
    <property type="term" value="C:cytosol"/>
    <property type="evidence" value="ECO:0007669"/>
    <property type="project" value="TreeGrafter"/>
</dbReference>
<evidence type="ECO:0000313" key="1">
    <source>
        <dbReference type="EMBL" id="KAF1982651.1"/>
    </source>
</evidence>
<sequence length="258" mass="28280">MIDPQAAVLELTVAGKDVTIKQSPALLHSNKREGTTGAAVWKVTPLFAEWMASPTNPLFSSGLLSSDSTVIELGCGAAGIVSLVMSPRVKTYIATDQAHVTKLAKENIAENISRYAKASSNSSTKHHAKSKKEFKTPVSNVHVTPLDWQTDSIDDFLRRLSLTAEATDISAIIACDCVYNDALIEPLTNTLVEIAKVRDTSKPPTIVLIAQQLRSSEVFESWLSYFARFFKVWRLPDSQLPEGLRENTGFVVHLGILR</sequence>
<gene>
    <name evidence="1" type="ORF">K402DRAFT_397371</name>
</gene>
<dbReference type="Proteomes" id="UP000800041">
    <property type="component" value="Unassembled WGS sequence"/>
</dbReference>
<protein>
    <recommendedName>
        <fullName evidence="3">S-adenosyl-L-methionine-dependent methyltransferase</fullName>
    </recommendedName>
</protein>
<dbReference type="InterPro" id="IPR029063">
    <property type="entry name" value="SAM-dependent_MTases_sf"/>
</dbReference>
<evidence type="ECO:0008006" key="3">
    <source>
        <dbReference type="Google" id="ProtNLM"/>
    </source>
</evidence>
<dbReference type="SUPFAM" id="SSF53335">
    <property type="entry name" value="S-adenosyl-L-methionine-dependent methyltransferases"/>
    <property type="match status" value="1"/>
</dbReference>
<keyword evidence="2" id="KW-1185">Reference proteome</keyword>